<reference evidence="4" key="1">
    <citation type="submission" date="2015-02" db="EMBL/GenBank/DDBJ databases">
        <authorList>
            <person name="Zhao X.J."/>
            <person name="Ma P."/>
        </authorList>
    </citation>
    <scope>NUCLEOTIDE SEQUENCE</scope>
    <source>
        <strain evidence="4">ECN49</strain>
        <plasmid evidence="4">pNDM-ECN49</plasmid>
    </source>
</reference>
<dbReference type="AlphaFoldDB" id="A0A0N7C284"/>
<evidence type="ECO:0000256" key="1">
    <source>
        <dbReference type="ARBA" id="ARBA00006135"/>
    </source>
</evidence>
<keyword evidence="2" id="KW-0732">Signal</keyword>
<dbReference type="CDD" id="cd06911">
    <property type="entry name" value="VirB9_CagX_TrbG"/>
    <property type="match status" value="1"/>
</dbReference>
<protein>
    <submittedName>
        <fullName evidence="4">Conjugal transfer protein</fullName>
    </submittedName>
</protein>
<dbReference type="InterPro" id="IPR033645">
    <property type="entry name" value="VirB9/CagX/TrbG_C"/>
</dbReference>
<dbReference type="EMBL" id="KP765744">
    <property type="protein sequence ID" value="AKJ21389.1"/>
    <property type="molecule type" value="Genomic_DNA"/>
</dbReference>
<evidence type="ECO:0000313" key="4">
    <source>
        <dbReference type="EMBL" id="AKJ21389.1"/>
    </source>
</evidence>
<geneLocation type="plasmid" evidence="4">
    <name>pNDM-ECN49</name>
</geneLocation>
<dbReference type="InterPro" id="IPR038161">
    <property type="entry name" value="VirB9/CagX/TrbG_C_sf"/>
</dbReference>
<evidence type="ECO:0000256" key="3">
    <source>
        <dbReference type="SAM" id="MobiDB-lite"/>
    </source>
</evidence>
<feature type="region of interest" description="Disordered" evidence="3">
    <location>
        <begin position="1"/>
        <end position="22"/>
    </location>
</feature>
<name>A0A0N7C284_ENTCL</name>
<dbReference type="InterPro" id="IPR010258">
    <property type="entry name" value="Conjugal_tfr_TrbG/VirB9/CagX"/>
</dbReference>
<dbReference type="Pfam" id="PF03524">
    <property type="entry name" value="CagX"/>
    <property type="match status" value="1"/>
</dbReference>
<feature type="compositionally biased region" description="Low complexity" evidence="3">
    <location>
        <begin position="90"/>
        <end position="106"/>
    </location>
</feature>
<keyword evidence="4" id="KW-0614">Plasmid</keyword>
<comment type="similarity">
    <text evidence="1">Belongs to the TrbG/VirB9 family.</text>
</comment>
<organism evidence="4">
    <name type="scientific">Enterobacter cloacae</name>
    <dbReference type="NCBI Taxonomy" id="550"/>
    <lineage>
        <taxon>Bacteria</taxon>
        <taxon>Pseudomonadati</taxon>
        <taxon>Pseudomonadota</taxon>
        <taxon>Gammaproteobacteria</taxon>
        <taxon>Enterobacterales</taxon>
        <taxon>Enterobacteriaceae</taxon>
        <taxon>Enterobacter</taxon>
        <taxon>Enterobacter cloacae complex</taxon>
    </lineage>
</organism>
<proteinExistence type="inferred from homology"/>
<dbReference type="RefSeq" id="WP_254081865.1">
    <property type="nucleotide sequence ID" value="NZ_KP765744.1"/>
</dbReference>
<dbReference type="Gene3D" id="2.60.40.2500">
    <property type="match status" value="1"/>
</dbReference>
<evidence type="ECO:0000256" key="2">
    <source>
        <dbReference type="ARBA" id="ARBA00022729"/>
    </source>
</evidence>
<accession>A0A0N7C284</accession>
<feature type="region of interest" description="Disordered" evidence="3">
    <location>
        <begin position="76"/>
        <end position="109"/>
    </location>
</feature>
<sequence length="222" mass="25372">MKPVKQTVQKNSTDDNGNQSSEVVSVALDPENDLERWRTNLFVRTTKRNYSMELNARTFRQPDKIAFVVNYQYPQERRKEASRKSRRNGLRLLTSGRRSRQSTRSLENAKSPKNWDYWKRVADGSQSISPDYAYDDGRYTWFGFSPLKKIPSVFVMSGEQETLTNPVVKNSGSFTVVGVPVDQRFVLRMGNQVVGVENRGFGKVRLPAGDTVSPNVEKEVIQ</sequence>